<comment type="cofactor">
    <cofactor evidence="1 11">
        <name>FMN</name>
        <dbReference type="ChEBI" id="CHEBI:58210"/>
    </cofactor>
</comment>
<evidence type="ECO:0000256" key="5">
    <source>
        <dbReference type="ARBA" id="ARBA00022723"/>
    </source>
</evidence>
<feature type="binding site" evidence="11">
    <location>
        <begin position="68"/>
        <end position="70"/>
    </location>
    <ligand>
        <name>FMN</name>
        <dbReference type="ChEBI" id="CHEBI:58210"/>
    </ligand>
</feature>
<dbReference type="GO" id="GO:0004452">
    <property type="term" value="F:isopentenyl-diphosphate delta-isomerase activity"/>
    <property type="evidence" value="ECO:0007669"/>
    <property type="project" value="UniProtKB-UniRule"/>
</dbReference>
<dbReference type="Gene3D" id="3.20.20.70">
    <property type="entry name" value="Aldolase class I"/>
    <property type="match status" value="1"/>
</dbReference>
<comment type="subcellular location">
    <subcellularLocation>
        <location evidence="11">Cytoplasm</location>
    </subcellularLocation>
</comment>
<reference evidence="13 14" key="1">
    <citation type="submission" date="2018-05" db="EMBL/GenBank/DDBJ databases">
        <title>Lujinxingia marina gen. nov. sp. nov., a new facultative anaerobic member of the class Deltaproteobacteria, and proposal of Lujinxingaceae fam. nov.</title>
        <authorList>
            <person name="Li C.-M."/>
        </authorList>
    </citation>
    <scope>NUCLEOTIDE SEQUENCE [LARGE SCALE GENOMIC DNA]</scope>
    <source>
        <strain evidence="13 14">B210</strain>
    </source>
</reference>
<dbReference type="PANTHER" id="PTHR43665">
    <property type="entry name" value="ISOPENTENYL-DIPHOSPHATE DELTA-ISOMERASE"/>
    <property type="match status" value="1"/>
</dbReference>
<proteinExistence type="inferred from homology"/>
<comment type="subunit">
    <text evidence="10 11">Homooctamer. Dimer of tetramers.</text>
</comment>
<dbReference type="GO" id="GO:0008299">
    <property type="term" value="P:isoprenoid biosynthetic process"/>
    <property type="evidence" value="ECO:0007669"/>
    <property type="project" value="UniProtKB-UniRule"/>
</dbReference>
<feature type="binding site" evidence="11">
    <location>
        <position position="160"/>
    </location>
    <ligand>
        <name>substrate</name>
    </ligand>
</feature>
<feature type="binding site" evidence="11">
    <location>
        <begin position="269"/>
        <end position="271"/>
    </location>
    <ligand>
        <name>FMN</name>
        <dbReference type="ChEBI" id="CHEBI:58210"/>
    </ligand>
</feature>
<evidence type="ECO:0000256" key="6">
    <source>
        <dbReference type="ARBA" id="ARBA00022842"/>
    </source>
</evidence>
<evidence type="ECO:0000256" key="9">
    <source>
        <dbReference type="ARBA" id="ARBA00023235"/>
    </source>
</evidence>
<comment type="function">
    <text evidence="11">Involved in the biosynthesis of isoprenoids. Catalyzes the 1,3-allylic rearrangement of the homoallylic substrate isopentenyl (IPP) to its allylic isomer, dimethylallyl diphosphate (DMAPP).</text>
</comment>
<dbReference type="GO" id="GO:0016491">
    <property type="term" value="F:oxidoreductase activity"/>
    <property type="evidence" value="ECO:0007669"/>
    <property type="project" value="InterPro"/>
</dbReference>
<gene>
    <name evidence="11" type="primary">fni</name>
    <name evidence="13" type="ORF">DL240_06430</name>
</gene>
<feature type="binding site" evidence="11">
    <location>
        <position position="192"/>
    </location>
    <ligand>
        <name>FMN</name>
        <dbReference type="ChEBI" id="CHEBI:58210"/>
    </ligand>
</feature>
<dbReference type="GO" id="GO:0005737">
    <property type="term" value="C:cytoplasm"/>
    <property type="evidence" value="ECO:0007669"/>
    <property type="project" value="UniProtKB-SubCell"/>
</dbReference>
<dbReference type="RefSeq" id="WP_111729044.1">
    <property type="nucleotide sequence ID" value="NZ_QHKO01000002.1"/>
</dbReference>
<evidence type="ECO:0000256" key="2">
    <source>
        <dbReference type="ARBA" id="ARBA00022490"/>
    </source>
</evidence>
<feature type="binding site" evidence="11">
    <location>
        <position position="217"/>
    </location>
    <ligand>
        <name>FMN</name>
        <dbReference type="ChEBI" id="CHEBI:58210"/>
    </ligand>
</feature>
<dbReference type="InterPro" id="IPR011179">
    <property type="entry name" value="IPdP_isomerase"/>
</dbReference>
<comment type="caution">
    <text evidence="13">The sequence shown here is derived from an EMBL/GenBank/DDBJ whole genome shotgun (WGS) entry which is preliminary data.</text>
</comment>
<keyword evidence="2 11" id="KW-0963">Cytoplasm</keyword>
<dbReference type="GO" id="GO:0070402">
    <property type="term" value="F:NADPH binding"/>
    <property type="evidence" value="ECO:0007669"/>
    <property type="project" value="UniProtKB-UniRule"/>
</dbReference>
<evidence type="ECO:0000313" key="13">
    <source>
        <dbReference type="EMBL" id="RAL23786.1"/>
    </source>
</evidence>
<feature type="binding site" evidence="11">
    <location>
        <position position="67"/>
    </location>
    <ligand>
        <name>FMN</name>
        <dbReference type="ChEBI" id="CHEBI:58210"/>
    </ligand>
</feature>
<feature type="binding site" evidence="11">
    <location>
        <begin position="98"/>
        <end position="100"/>
    </location>
    <ligand>
        <name>substrate</name>
    </ligand>
</feature>
<dbReference type="GO" id="GO:0000287">
    <property type="term" value="F:magnesium ion binding"/>
    <property type="evidence" value="ECO:0007669"/>
    <property type="project" value="UniProtKB-UniRule"/>
</dbReference>
<feature type="binding site" evidence="11">
    <location>
        <position position="161"/>
    </location>
    <ligand>
        <name>Mg(2+)</name>
        <dbReference type="ChEBI" id="CHEBI:18420"/>
    </ligand>
</feature>
<comment type="cofactor">
    <cofactor evidence="11">
        <name>Mg(2+)</name>
        <dbReference type="ChEBI" id="CHEBI:18420"/>
    </cofactor>
</comment>
<evidence type="ECO:0000256" key="11">
    <source>
        <dbReference type="HAMAP-Rule" id="MF_00354"/>
    </source>
</evidence>
<feature type="binding site" evidence="11">
    <location>
        <begin position="290"/>
        <end position="291"/>
    </location>
    <ligand>
        <name>FMN</name>
        <dbReference type="ChEBI" id="CHEBI:58210"/>
    </ligand>
</feature>
<feature type="binding site" evidence="11">
    <location>
        <position position="98"/>
    </location>
    <ligand>
        <name>FMN</name>
        <dbReference type="ChEBI" id="CHEBI:58210"/>
    </ligand>
</feature>
<dbReference type="Proteomes" id="UP000249169">
    <property type="component" value="Unassembled WGS sequence"/>
</dbReference>
<dbReference type="NCBIfam" id="TIGR02151">
    <property type="entry name" value="IPP_isom_2"/>
    <property type="match status" value="1"/>
</dbReference>
<dbReference type="PIRSF" id="PIRSF003314">
    <property type="entry name" value="IPP_isomerase"/>
    <property type="match status" value="1"/>
</dbReference>
<accession>A0A328C8W4</accession>
<keyword evidence="3 11" id="KW-0285">Flavoprotein</keyword>
<evidence type="ECO:0000256" key="3">
    <source>
        <dbReference type="ARBA" id="ARBA00022630"/>
    </source>
</evidence>
<name>A0A328C8W4_9DELT</name>
<dbReference type="EMBL" id="QHKO01000002">
    <property type="protein sequence ID" value="RAL23786.1"/>
    <property type="molecule type" value="Genomic_DNA"/>
</dbReference>
<sequence length="352" mass="37376">MSTPTISDRKRDHLELCADQDVEARAKTNLLDAVELFHSSLPEVDVDAIDLSVEFLGRQLQAPLLITGMTGGAPEAERINRELALVAQEMGLAFGVGSQRAMARDRALLSTYQVRDVAPDICLLGNIGAVQVAAMSTDEVEDLVGSIGADALCVHLNPGQELIQPEGDRDFRGCIDAIARLVEELSVPVIAKETGCGLSPGTLNTLQKIGVGTVDTSGAGGTTWIGVEAMRAPADQQTLGELFWDWGVPTAASIVYARRRDLQVIGSGGLRTGYDAARAIALGADIAGMALPWLRACYHEGAEGARAFGAHCTSALRTTMALTGSATLDELRQAPRMIGPRLERWLAADTCR</sequence>
<keyword evidence="6 11" id="KW-0460">Magnesium</keyword>
<dbReference type="InterPro" id="IPR013785">
    <property type="entry name" value="Aldolase_TIM"/>
</dbReference>
<dbReference type="Pfam" id="PF01070">
    <property type="entry name" value="FMN_dh"/>
    <property type="match status" value="1"/>
</dbReference>
<evidence type="ECO:0000259" key="12">
    <source>
        <dbReference type="Pfam" id="PF01070"/>
    </source>
</evidence>
<dbReference type="InterPro" id="IPR000262">
    <property type="entry name" value="FMN-dep_DH"/>
</dbReference>
<evidence type="ECO:0000256" key="4">
    <source>
        <dbReference type="ARBA" id="ARBA00022643"/>
    </source>
</evidence>
<evidence type="ECO:0000256" key="8">
    <source>
        <dbReference type="ARBA" id="ARBA00023229"/>
    </source>
</evidence>
<comment type="similarity">
    <text evidence="11">Belongs to the IPP isomerase type 2 family.</text>
</comment>
<comment type="cofactor">
    <cofactor evidence="11">
        <name>NADPH</name>
        <dbReference type="ChEBI" id="CHEBI:57783"/>
    </cofactor>
</comment>
<feature type="binding site" evidence="11">
    <location>
        <position position="126"/>
    </location>
    <ligand>
        <name>FMN</name>
        <dbReference type="ChEBI" id="CHEBI:58210"/>
    </ligand>
</feature>
<evidence type="ECO:0000256" key="10">
    <source>
        <dbReference type="ARBA" id="ARBA00025810"/>
    </source>
</evidence>
<feature type="domain" description="FMN-dependent dehydrogenase" evidence="12">
    <location>
        <begin position="175"/>
        <end position="333"/>
    </location>
</feature>
<comment type="catalytic activity">
    <reaction evidence="11">
        <text>isopentenyl diphosphate = dimethylallyl diphosphate</text>
        <dbReference type="Rhea" id="RHEA:23284"/>
        <dbReference type="ChEBI" id="CHEBI:57623"/>
        <dbReference type="ChEBI" id="CHEBI:128769"/>
        <dbReference type="EC" id="5.3.3.2"/>
    </reaction>
</comment>
<keyword evidence="8 11" id="KW-0414">Isoprene biosynthesis</keyword>
<feature type="binding site" evidence="11">
    <location>
        <position position="222"/>
    </location>
    <ligand>
        <name>FMN</name>
        <dbReference type="ChEBI" id="CHEBI:58210"/>
    </ligand>
</feature>
<keyword evidence="9 11" id="KW-0413">Isomerase</keyword>
<evidence type="ECO:0000256" key="7">
    <source>
        <dbReference type="ARBA" id="ARBA00022857"/>
    </source>
</evidence>
<organism evidence="13 14">
    <name type="scientific">Lujinxingia litoralis</name>
    <dbReference type="NCBI Taxonomy" id="2211119"/>
    <lineage>
        <taxon>Bacteria</taxon>
        <taxon>Deltaproteobacteria</taxon>
        <taxon>Bradymonadales</taxon>
        <taxon>Lujinxingiaceae</taxon>
        <taxon>Lujinxingia</taxon>
    </lineage>
</organism>
<protein>
    <recommendedName>
        <fullName evidence="11">Isopentenyl-diphosphate delta-isomerase</fullName>
        <shortName evidence="11">IPP isomerase</shortName>
        <ecNumber evidence="11">5.3.3.2</ecNumber>
    </recommendedName>
    <alternativeName>
        <fullName evidence="11">Isopentenyl diphosphate:dimethylallyl diphosphate isomerase</fullName>
    </alternativeName>
    <alternativeName>
        <fullName evidence="11">Isopentenyl pyrophosphate isomerase</fullName>
    </alternativeName>
    <alternativeName>
        <fullName evidence="11">Type 2 isopentenyl diphosphate isomerase</fullName>
        <shortName evidence="11">IDI-2</shortName>
    </alternativeName>
</protein>
<evidence type="ECO:0000313" key="14">
    <source>
        <dbReference type="Proteomes" id="UP000249169"/>
    </source>
</evidence>
<keyword evidence="14" id="KW-1185">Reference proteome</keyword>
<keyword evidence="7 11" id="KW-0521">NADP</keyword>
<keyword evidence="5 11" id="KW-0479">Metal-binding</keyword>
<dbReference type="AlphaFoldDB" id="A0A328C8W4"/>
<dbReference type="SUPFAM" id="SSF51395">
    <property type="entry name" value="FMN-linked oxidoreductases"/>
    <property type="match status" value="1"/>
</dbReference>
<feature type="binding site" evidence="11">
    <location>
        <begin position="9"/>
        <end position="10"/>
    </location>
    <ligand>
        <name>substrate</name>
    </ligand>
</feature>
<dbReference type="GO" id="GO:0010181">
    <property type="term" value="F:FMN binding"/>
    <property type="evidence" value="ECO:0007669"/>
    <property type="project" value="UniProtKB-UniRule"/>
</dbReference>
<keyword evidence="4 11" id="KW-0288">FMN</keyword>
<dbReference type="HAMAP" id="MF_00354">
    <property type="entry name" value="Idi_2"/>
    <property type="match status" value="1"/>
</dbReference>
<dbReference type="PANTHER" id="PTHR43665:SF1">
    <property type="entry name" value="ISOPENTENYL-DIPHOSPHATE DELTA-ISOMERASE"/>
    <property type="match status" value="1"/>
</dbReference>
<evidence type="ECO:0000256" key="1">
    <source>
        <dbReference type="ARBA" id="ARBA00001917"/>
    </source>
</evidence>
<dbReference type="OrthoDB" id="9795032at2"/>
<dbReference type="CDD" id="cd02811">
    <property type="entry name" value="IDI-2_FMN"/>
    <property type="match status" value="1"/>
</dbReference>
<dbReference type="EC" id="5.3.3.2" evidence="11"/>